<dbReference type="PANTHER" id="PTHR13817:SF166">
    <property type="entry name" value="NEURONAL IGCAM-RELATED"/>
    <property type="match status" value="1"/>
</dbReference>
<keyword evidence="4" id="KW-1185">Reference proteome</keyword>
<dbReference type="PANTHER" id="PTHR13817">
    <property type="entry name" value="TITIN"/>
    <property type="match status" value="1"/>
</dbReference>
<feature type="domain" description="Fibronectin type-III" evidence="2">
    <location>
        <begin position="44"/>
        <end position="137"/>
    </location>
</feature>
<gene>
    <name evidence="3" type="ORF">X801_08883</name>
</gene>
<dbReference type="CDD" id="cd00063">
    <property type="entry name" value="FN3"/>
    <property type="match status" value="1"/>
</dbReference>
<evidence type="ECO:0000313" key="4">
    <source>
        <dbReference type="Proteomes" id="UP000243686"/>
    </source>
</evidence>
<dbReference type="InterPro" id="IPR036116">
    <property type="entry name" value="FN3_sf"/>
</dbReference>
<dbReference type="InterPro" id="IPR050964">
    <property type="entry name" value="Striated_Muscle_Regulatory"/>
</dbReference>
<reference evidence="3 4" key="1">
    <citation type="submission" date="2015-03" db="EMBL/GenBank/DDBJ databases">
        <title>Draft genome of the nematode, Opisthorchis viverrini.</title>
        <authorList>
            <person name="Mitreva M."/>
        </authorList>
    </citation>
    <scope>NUCLEOTIDE SEQUENCE [LARGE SCALE GENOMIC DNA]</scope>
    <source>
        <strain evidence="3">Khon Kaen</strain>
    </source>
</reference>
<dbReference type="AlphaFoldDB" id="A0A1S8WLK3"/>
<dbReference type="Proteomes" id="UP000243686">
    <property type="component" value="Unassembled WGS sequence"/>
</dbReference>
<accession>A0A1S8WLK3</accession>
<evidence type="ECO:0000259" key="2">
    <source>
        <dbReference type="PROSITE" id="PS50853"/>
    </source>
</evidence>
<dbReference type="FunFam" id="2.60.40.10:FF:000028">
    <property type="entry name" value="Neuronal cell adhesion molecule"/>
    <property type="match status" value="1"/>
</dbReference>
<dbReference type="SUPFAM" id="SSF49265">
    <property type="entry name" value="Fibronectin type III"/>
    <property type="match status" value="1"/>
</dbReference>
<evidence type="ECO:0000256" key="1">
    <source>
        <dbReference type="ARBA" id="ARBA00022737"/>
    </source>
</evidence>
<evidence type="ECO:0000313" key="3">
    <source>
        <dbReference type="EMBL" id="OON15317.1"/>
    </source>
</evidence>
<dbReference type="InterPro" id="IPR003961">
    <property type="entry name" value="FN3_dom"/>
</dbReference>
<name>A0A1S8WLK3_OPIVI</name>
<protein>
    <submittedName>
        <fullName evidence="3">Fibronectin type III domain protein</fullName>
    </submittedName>
</protein>
<sequence>MVRGLTPDAFYQVSVQAVTTGNVTGHPAVISSSPRVNSMPPSEPPTHVKVVSIGARTATVLWKPPPLRAQNGEIILYRINMSCDDWLRPRQINVFGEQRQLIRGLTPATKYELTVSAATRGGNGPDSPLVTFTTEAREAEVDRGSQQTDAGYIMSGVENLRYIDDEENLLLLWSPPVNSKSLSGSDSLAMEIDHYLIKWGKLYPGPNIARVAADQSRFLIDNLESGGTPQEEAHMGKTNI</sequence>
<dbReference type="Gene3D" id="2.60.40.10">
    <property type="entry name" value="Immunoglobulins"/>
    <property type="match status" value="1"/>
</dbReference>
<keyword evidence="1" id="KW-0677">Repeat</keyword>
<organism evidence="3 4">
    <name type="scientific">Opisthorchis viverrini</name>
    <name type="common">Southeast Asian liver fluke</name>
    <dbReference type="NCBI Taxonomy" id="6198"/>
    <lineage>
        <taxon>Eukaryota</taxon>
        <taxon>Metazoa</taxon>
        <taxon>Spiralia</taxon>
        <taxon>Lophotrochozoa</taxon>
        <taxon>Platyhelminthes</taxon>
        <taxon>Trematoda</taxon>
        <taxon>Digenea</taxon>
        <taxon>Opisthorchiida</taxon>
        <taxon>Opisthorchiata</taxon>
        <taxon>Opisthorchiidae</taxon>
        <taxon>Opisthorchis</taxon>
    </lineage>
</organism>
<dbReference type="PROSITE" id="PS50853">
    <property type="entry name" value="FN3"/>
    <property type="match status" value="1"/>
</dbReference>
<dbReference type="Pfam" id="PF00041">
    <property type="entry name" value="fn3"/>
    <property type="match status" value="1"/>
</dbReference>
<dbReference type="InterPro" id="IPR013783">
    <property type="entry name" value="Ig-like_fold"/>
</dbReference>
<dbReference type="SMART" id="SM00060">
    <property type="entry name" value="FN3"/>
    <property type="match status" value="1"/>
</dbReference>
<dbReference type="EMBL" id="KV905830">
    <property type="protein sequence ID" value="OON15317.1"/>
    <property type="molecule type" value="Genomic_DNA"/>
</dbReference>
<proteinExistence type="predicted"/>